<keyword evidence="3" id="KW-0574">Periplasm</keyword>
<dbReference type="InterPro" id="IPR031680">
    <property type="entry name" value="Hepar_II_III_N"/>
</dbReference>
<name>A0A0F9Y6U1_9ZZZZ</name>
<dbReference type="Pfam" id="PF16889">
    <property type="entry name" value="Hepar_II_III_N"/>
    <property type="match status" value="1"/>
</dbReference>
<accession>A0A0F9Y6U1</accession>
<feature type="domain" description="Heparin-sulfate lyase N-terminal" evidence="6">
    <location>
        <begin position="40"/>
        <end position="285"/>
    </location>
</feature>
<dbReference type="GO" id="GO:0016829">
    <property type="term" value="F:lyase activity"/>
    <property type="evidence" value="ECO:0007669"/>
    <property type="project" value="UniProtKB-KW"/>
</dbReference>
<dbReference type="InterPro" id="IPR012480">
    <property type="entry name" value="Hepar_II_III_C"/>
</dbReference>
<gene>
    <name evidence="7" type="ORF">LCGC14_0056290</name>
</gene>
<dbReference type="Gene3D" id="1.50.10.100">
    <property type="entry name" value="Chondroitin AC/alginate lyase"/>
    <property type="match status" value="1"/>
</dbReference>
<comment type="subcellular location">
    <subcellularLocation>
        <location evidence="1">Periplasm</location>
    </subcellularLocation>
</comment>
<dbReference type="GO" id="GO:0042597">
    <property type="term" value="C:periplasmic space"/>
    <property type="evidence" value="ECO:0007669"/>
    <property type="project" value="UniProtKB-SubCell"/>
</dbReference>
<evidence type="ECO:0000259" key="6">
    <source>
        <dbReference type="Pfam" id="PF16889"/>
    </source>
</evidence>
<evidence type="ECO:0000256" key="4">
    <source>
        <dbReference type="ARBA" id="ARBA00023239"/>
    </source>
</evidence>
<keyword evidence="2" id="KW-0732">Signal</keyword>
<evidence type="ECO:0000259" key="5">
    <source>
        <dbReference type="Pfam" id="PF07940"/>
    </source>
</evidence>
<proteinExistence type="predicted"/>
<organism evidence="7">
    <name type="scientific">marine sediment metagenome</name>
    <dbReference type="NCBI Taxonomy" id="412755"/>
    <lineage>
        <taxon>unclassified sequences</taxon>
        <taxon>metagenomes</taxon>
        <taxon>ecological metagenomes</taxon>
    </lineage>
</organism>
<dbReference type="PANTHER" id="PTHR39210:SF1">
    <property type="entry name" value="HEPARIN-SULFATE LYASE"/>
    <property type="match status" value="1"/>
</dbReference>
<dbReference type="Gene3D" id="2.70.98.70">
    <property type="match status" value="1"/>
</dbReference>
<evidence type="ECO:0000256" key="1">
    <source>
        <dbReference type="ARBA" id="ARBA00004418"/>
    </source>
</evidence>
<dbReference type="PANTHER" id="PTHR39210">
    <property type="entry name" value="HEPARIN-SULFATE LYASE"/>
    <property type="match status" value="1"/>
</dbReference>
<sequence>MPKLTNEKLAAVFEDVNALANGELLFEKGLLTLGSFKPVAFIFEGAPLNWEQDPLNNRSWQWRLNWLSFIPYLIALHRKSNDNEVLDLARTSIESWLDSYLETNSDYPFEFIWHDHATALRAEQLVLLSYYCREYAPEWAKQNTEFLEYLARAVVVHGEWLAQDDFYSEHTNHGLEQARVLLFIGTLFDWIEQAGEWQSIALQRITSELEFAFTDEGVHVENSPAYHVFVFKVFIGIIKDYHPDVLGDLAVQFEQFSAKALNFITHILRPDGKLPPVGDTEQLPTTDAYQEMFGHTVEYQHFLYAISLGKQGEVPAVLNRVYPMSGYAIFRDRWPAKEHYSKAFHIIAKVGCSSQYHHQQDEGHISLYGGGEDWLIDSGLYNYINKDPIRKYMRSRAGHNVPMVSHASYAKDFNHRLSSWQIEDYSEVAVNPHLSMKIEVLLPVVHTRLIDFDRQAKVVEVEDSVVADDGQLRDITLQWHFPHDKTITIDENRVAVTSPTGNQLKIDFIGEVPSNLSVATGQKEDRVFSCISYHANKVETSKLLRVVFKNRAELKVVTRFIFQITNENIAPSLEPAIDGSQPLGIMLQRWQESGQSLHTVVLGSGNANLELAKWHREEGFGYVSSLVNDAQQCKAIRKRVGKHYLASWLNCHSLDVIDTSPIAFNKHPLQCIEGVSLLIITKSGFKEEDLGGVVLGTLPLIVERMTNSGHIWISPRLPEHVKEHCEYWATQYKLTISYVTGLE</sequence>
<evidence type="ECO:0000256" key="3">
    <source>
        <dbReference type="ARBA" id="ARBA00022764"/>
    </source>
</evidence>
<dbReference type="EMBL" id="LAZR01000012">
    <property type="protein sequence ID" value="KKO07672.1"/>
    <property type="molecule type" value="Genomic_DNA"/>
</dbReference>
<keyword evidence="4" id="KW-0456">Lyase</keyword>
<dbReference type="AlphaFoldDB" id="A0A0F9Y6U1"/>
<comment type="caution">
    <text evidence="7">The sequence shown here is derived from an EMBL/GenBank/DDBJ whole genome shotgun (WGS) entry which is preliminary data.</text>
</comment>
<dbReference type="Pfam" id="PF07940">
    <property type="entry name" value="Hepar_II_III_C"/>
    <property type="match status" value="1"/>
</dbReference>
<evidence type="ECO:0000256" key="2">
    <source>
        <dbReference type="ARBA" id="ARBA00022729"/>
    </source>
</evidence>
<dbReference type="SUPFAM" id="SSF48230">
    <property type="entry name" value="Chondroitin AC/alginate lyase"/>
    <property type="match status" value="1"/>
</dbReference>
<feature type="domain" description="Heparinase II/III-like C-terminal" evidence="5">
    <location>
        <begin position="322"/>
        <end position="525"/>
    </location>
</feature>
<evidence type="ECO:0000313" key="7">
    <source>
        <dbReference type="EMBL" id="KKO07672.1"/>
    </source>
</evidence>
<protein>
    <submittedName>
        <fullName evidence="7">Uncharacterized protein</fullName>
    </submittedName>
</protein>
<dbReference type="InterPro" id="IPR008929">
    <property type="entry name" value="Chondroitin_lyas"/>
</dbReference>
<reference evidence="7" key="1">
    <citation type="journal article" date="2015" name="Nature">
        <title>Complex archaea that bridge the gap between prokaryotes and eukaryotes.</title>
        <authorList>
            <person name="Spang A."/>
            <person name="Saw J.H."/>
            <person name="Jorgensen S.L."/>
            <person name="Zaremba-Niedzwiedzka K."/>
            <person name="Martijn J."/>
            <person name="Lind A.E."/>
            <person name="van Eijk R."/>
            <person name="Schleper C."/>
            <person name="Guy L."/>
            <person name="Ettema T.J."/>
        </authorList>
    </citation>
    <scope>NUCLEOTIDE SEQUENCE</scope>
</reference>